<dbReference type="SMART" id="SM01244">
    <property type="entry name" value="IRS"/>
    <property type="match status" value="1"/>
</dbReference>
<evidence type="ECO:0000256" key="1">
    <source>
        <dbReference type="SAM" id="MobiDB-lite"/>
    </source>
</evidence>
<dbReference type="AlphaFoldDB" id="C3XTX3"/>
<dbReference type="PROSITE" id="PS51064">
    <property type="entry name" value="IRS_PTB"/>
    <property type="match status" value="1"/>
</dbReference>
<name>C3XTX3_BRAFL</name>
<dbReference type="InterPro" id="IPR050996">
    <property type="entry name" value="Docking_Protein_DOK"/>
</dbReference>
<organism>
    <name type="scientific">Branchiostoma floridae</name>
    <name type="common">Florida lancelet</name>
    <name type="synonym">Amphioxus</name>
    <dbReference type="NCBI Taxonomy" id="7739"/>
    <lineage>
        <taxon>Eukaryota</taxon>
        <taxon>Metazoa</taxon>
        <taxon>Chordata</taxon>
        <taxon>Cephalochordata</taxon>
        <taxon>Leptocardii</taxon>
        <taxon>Amphioxiformes</taxon>
        <taxon>Branchiostomatidae</taxon>
        <taxon>Branchiostoma</taxon>
    </lineage>
</organism>
<accession>C3XTX3</accession>
<dbReference type="Pfam" id="PF02174">
    <property type="entry name" value="IRS"/>
    <property type="match status" value="1"/>
</dbReference>
<sequence>MDANGYSRPRKWPVEEEARYMFSYPRPPSQASTRTTIDMKGYVPMARLPRYPGALDDRHSSKKESYMTGASEFGTFRSIGSNTQGQSRPVSDIGYVEMKSEEPEYINVPNVKYNKGEGVHGAASMDYHIPVPRVLGQAKNVFEHHVYVNVPPRSRLTSGGIECSPGSCSSGVSHMSGCSPEFVSHSPGVRNVSGCSPEFVSRSLGVSDSESSPGLQSQPPMCDTALLRSTSSQNEEFDSRDMTGAGHLEEEPDSWADYRHVDMEPVVGGRCYHANPRHFDELEEQGYKCIVCVNQTNASRAFGMCGTYELKVDMVTPAIILTPREGSTTSITWPLHYIRRYGTDGNGIFRVEAGRRCYPGPGIFNFRVLSGNSQDILDKVELASEMHLNLSD</sequence>
<dbReference type="PANTHER" id="PTHR21258:SF62">
    <property type="entry name" value="INSULIN RECEPTOR SUBSTRATE 1"/>
    <property type="match status" value="1"/>
</dbReference>
<dbReference type="STRING" id="7739.C3XTX3"/>
<evidence type="ECO:0000313" key="3">
    <source>
        <dbReference type="EMBL" id="EEN68347.1"/>
    </source>
</evidence>
<feature type="domain" description="IRS-type PTB" evidence="2">
    <location>
        <begin position="285"/>
        <end position="392"/>
    </location>
</feature>
<dbReference type="InterPro" id="IPR002404">
    <property type="entry name" value="IRS_PTB"/>
</dbReference>
<reference evidence="3" key="1">
    <citation type="journal article" date="2008" name="Nature">
        <title>The amphioxus genome and the evolution of the chordate karyotype.</title>
        <authorList>
            <consortium name="US DOE Joint Genome Institute (JGI-PGF)"/>
            <person name="Putnam N.H."/>
            <person name="Butts T."/>
            <person name="Ferrier D.E.K."/>
            <person name="Furlong R.F."/>
            <person name="Hellsten U."/>
            <person name="Kawashima T."/>
            <person name="Robinson-Rechavi M."/>
            <person name="Shoguchi E."/>
            <person name="Terry A."/>
            <person name="Yu J.-K."/>
            <person name="Benito-Gutierrez E.L."/>
            <person name="Dubchak I."/>
            <person name="Garcia-Fernandez J."/>
            <person name="Gibson-Brown J.J."/>
            <person name="Grigoriev I.V."/>
            <person name="Horton A.C."/>
            <person name="de Jong P.J."/>
            <person name="Jurka J."/>
            <person name="Kapitonov V.V."/>
            <person name="Kohara Y."/>
            <person name="Kuroki Y."/>
            <person name="Lindquist E."/>
            <person name="Lucas S."/>
            <person name="Osoegawa K."/>
            <person name="Pennacchio L.A."/>
            <person name="Salamov A.A."/>
            <person name="Satou Y."/>
            <person name="Sauka-Spengler T."/>
            <person name="Schmutz J."/>
            <person name="Shin-I T."/>
            <person name="Toyoda A."/>
            <person name="Bronner-Fraser M."/>
            <person name="Fujiyama A."/>
            <person name="Holland L.Z."/>
            <person name="Holland P.W.H."/>
            <person name="Satoh N."/>
            <person name="Rokhsar D.S."/>
        </authorList>
    </citation>
    <scope>NUCLEOTIDE SEQUENCE [LARGE SCALE GENOMIC DNA]</scope>
    <source>
        <strain evidence="3">S238N-H82</strain>
        <tissue evidence="3">Testes</tissue>
    </source>
</reference>
<proteinExistence type="predicted"/>
<dbReference type="SUPFAM" id="SSF50729">
    <property type="entry name" value="PH domain-like"/>
    <property type="match status" value="1"/>
</dbReference>
<evidence type="ECO:0000259" key="2">
    <source>
        <dbReference type="PROSITE" id="PS51064"/>
    </source>
</evidence>
<gene>
    <name evidence="3" type="ORF">BRAFLDRAFT_80040</name>
</gene>
<dbReference type="InParanoid" id="C3XTX3"/>
<dbReference type="PANTHER" id="PTHR21258">
    <property type="entry name" value="DOCKING PROTEIN RELATED"/>
    <property type="match status" value="1"/>
</dbReference>
<dbReference type="Gene3D" id="2.30.29.30">
    <property type="entry name" value="Pleckstrin-homology domain (PH domain)/Phosphotyrosine-binding domain (PTB)"/>
    <property type="match status" value="1"/>
</dbReference>
<dbReference type="InterPro" id="IPR011993">
    <property type="entry name" value="PH-like_dom_sf"/>
</dbReference>
<feature type="region of interest" description="Disordered" evidence="1">
    <location>
        <begin position="229"/>
        <end position="248"/>
    </location>
</feature>
<dbReference type="SMART" id="SM00310">
    <property type="entry name" value="PTBI"/>
    <property type="match status" value="1"/>
</dbReference>
<protein>
    <recommendedName>
        <fullName evidence="2">IRS-type PTB domain-containing protein</fullName>
    </recommendedName>
</protein>
<dbReference type="eggNOG" id="KOG4047">
    <property type="taxonomic scope" value="Eukaryota"/>
</dbReference>
<dbReference type="EMBL" id="GG666464">
    <property type="protein sequence ID" value="EEN68347.1"/>
    <property type="molecule type" value="Genomic_DNA"/>
</dbReference>